<name>A0ABS3T413_9FLAO</name>
<dbReference type="PRINTS" id="PR00756">
    <property type="entry name" value="ALADIPTASE"/>
</dbReference>
<protein>
    <recommendedName>
        <fullName evidence="5">Aminopeptidase N</fullName>
        <ecNumber evidence="4">3.4.11.2</ecNumber>
    </recommendedName>
</protein>
<keyword evidence="9" id="KW-0378">Hydrolase</keyword>
<evidence type="ECO:0000256" key="9">
    <source>
        <dbReference type="ARBA" id="ARBA00022801"/>
    </source>
</evidence>
<dbReference type="InterPro" id="IPR014782">
    <property type="entry name" value="Peptidase_M1_dom"/>
</dbReference>
<keyword evidence="10" id="KW-0862">Zinc</keyword>
<dbReference type="Pfam" id="PF17900">
    <property type="entry name" value="Peptidase_M1_N"/>
    <property type="match status" value="1"/>
</dbReference>
<evidence type="ECO:0000256" key="3">
    <source>
        <dbReference type="ARBA" id="ARBA00010136"/>
    </source>
</evidence>
<dbReference type="Proteomes" id="UP000676776">
    <property type="component" value="Unassembled WGS sequence"/>
</dbReference>
<keyword evidence="12" id="KW-0732">Signal</keyword>
<proteinExistence type="inferred from homology"/>
<accession>A0ABS3T413</accession>
<feature type="domain" description="Peptidase M1 membrane alanine aminopeptidase" evidence="13">
    <location>
        <begin position="232"/>
        <end position="431"/>
    </location>
</feature>
<comment type="caution">
    <text evidence="15">The sequence shown here is derived from an EMBL/GenBank/DDBJ whole genome shotgun (WGS) entry which is preliminary data.</text>
</comment>
<dbReference type="Gene3D" id="1.10.390.10">
    <property type="entry name" value="Neutral Protease Domain 2"/>
    <property type="match status" value="1"/>
</dbReference>
<dbReference type="InterPro" id="IPR042097">
    <property type="entry name" value="Aminopeptidase_N-like_N_sf"/>
</dbReference>
<evidence type="ECO:0000259" key="13">
    <source>
        <dbReference type="Pfam" id="PF01433"/>
    </source>
</evidence>
<comment type="cofactor">
    <cofactor evidence="2">
        <name>Zn(2+)</name>
        <dbReference type="ChEBI" id="CHEBI:29105"/>
    </cofactor>
</comment>
<dbReference type="Gene3D" id="2.60.40.1730">
    <property type="entry name" value="tricorn interacting facor f3 domain"/>
    <property type="match status" value="1"/>
</dbReference>
<evidence type="ECO:0000256" key="5">
    <source>
        <dbReference type="ARBA" id="ARBA00015611"/>
    </source>
</evidence>
<dbReference type="EC" id="3.4.11.2" evidence="4"/>
<dbReference type="CDD" id="cd09603">
    <property type="entry name" value="M1_APN_like"/>
    <property type="match status" value="1"/>
</dbReference>
<evidence type="ECO:0000256" key="11">
    <source>
        <dbReference type="ARBA" id="ARBA00023049"/>
    </source>
</evidence>
<evidence type="ECO:0000256" key="10">
    <source>
        <dbReference type="ARBA" id="ARBA00022833"/>
    </source>
</evidence>
<comment type="similarity">
    <text evidence="3">Belongs to the peptidase M1 family.</text>
</comment>
<dbReference type="InterPro" id="IPR001930">
    <property type="entry name" value="Peptidase_M1"/>
</dbReference>
<dbReference type="PANTHER" id="PTHR11533:SF174">
    <property type="entry name" value="PUROMYCIN-SENSITIVE AMINOPEPTIDASE-RELATED"/>
    <property type="match status" value="1"/>
</dbReference>
<dbReference type="InterPro" id="IPR045357">
    <property type="entry name" value="Aminopeptidase_N-like_N"/>
</dbReference>
<evidence type="ECO:0000256" key="8">
    <source>
        <dbReference type="ARBA" id="ARBA00022723"/>
    </source>
</evidence>
<evidence type="ECO:0000313" key="15">
    <source>
        <dbReference type="EMBL" id="MBO3116485.1"/>
    </source>
</evidence>
<dbReference type="InterPro" id="IPR027268">
    <property type="entry name" value="Peptidase_M4/M1_CTD_sf"/>
</dbReference>
<gene>
    <name evidence="15" type="ORF">J4050_06985</name>
</gene>
<feature type="chain" id="PRO_5047368473" description="Aminopeptidase N" evidence="12">
    <location>
        <begin position="19"/>
        <end position="654"/>
    </location>
</feature>
<keyword evidence="6" id="KW-0031">Aminopeptidase</keyword>
<keyword evidence="11" id="KW-0482">Metalloprotease</keyword>
<dbReference type="SUPFAM" id="SSF63737">
    <property type="entry name" value="Leukotriene A4 hydrolase N-terminal domain"/>
    <property type="match status" value="1"/>
</dbReference>
<keyword evidence="7" id="KW-0645">Protease</keyword>
<comment type="catalytic activity">
    <reaction evidence="1">
        <text>Release of an N-terminal amino acid, Xaa-|-Yaa- from a peptide, amide or arylamide. Xaa is preferably Ala, but may be most amino acids including Pro (slow action). When a terminal hydrophobic residue is followed by a prolyl residue, the two may be released as an intact Xaa-Pro dipeptide.</text>
        <dbReference type="EC" id="3.4.11.2"/>
    </reaction>
</comment>
<evidence type="ECO:0000256" key="6">
    <source>
        <dbReference type="ARBA" id="ARBA00022438"/>
    </source>
</evidence>
<feature type="domain" description="Aminopeptidase N-like N-terminal" evidence="14">
    <location>
        <begin position="35"/>
        <end position="192"/>
    </location>
</feature>
<dbReference type="SUPFAM" id="SSF55486">
    <property type="entry name" value="Metalloproteases ('zincins'), catalytic domain"/>
    <property type="match status" value="1"/>
</dbReference>
<sequence>MKLFGCLLFLSLGFLSYAQQTKYVDFEEANSVLVLNPDSSKVSGLVTYQMKALRSVDSVFIDAKAMRFPGGISINNTGVDYKNDQQRLWIYNRFEKDSTYRITFNYECYPKQTLYFLKQKGVWNIWTQGQGKYTSHWFPSFDDVNEKVVFKIGTAFKAGYEILSNGKRLQGSSDKGVNTCVYVMRKPISSYLLALVIGKYYKKTESSKSGIPLEFYYYPEDSLKLEPTYRYSKRMFDFLEAEIGFPYPWQNYKQVPVHDFLYAGMENTSLTIFSDAFMVDSTGFNDKSYVSVNAHELAHQWFGNLVTAKSGEHHWLQEGFATYYALLAERDIYGDDYYHFKLVESAVNLGRQDLSGDGTSLLNPKSSSLTFYQRGAWVLHALRTKVGDKIFKAAVKNYLTKFQFGSAETSDFIREVEKRYGRNLNNFKQKWILNKTFPVDEAIAMLQKQSPYVQEYIMIDCEVKSGKCNEYLKFYASDDAKVKVISQAPELITEDTFKQSLKVRQAISQYLKTIPKSLKAPYETLLDDASYITIENALYNLWVSFPEDRPKYLAKTRGVYGFNDFNVRLLWIVLNLNTPFYEADNKQGLYNELVGYTDEGNTMELRMNAFRYLNMIGTCDAQCKSNLENAKTHHNWRMVKFAKDMSKQLEEKKQ</sequence>
<evidence type="ECO:0000256" key="1">
    <source>
        <dbReference type="ARBA" id="ARBA00000098"/>
    </source>
</evidence>
<evidence type="ECO:0000256" key="12">
    <source>
        <dbReference type="SAM" id="SignalP"/>
    </source>
</evidence>
<dbReference type="RefSeq" id="WP_208153691.1">
    <property type="nucleotide sequence ID" value="NZ_JAGEVF010000004.1"/>
</dbReference>
<evidence type="ECO:0000256" key="4">
    <source>
        <dbReference type="ARBA" id="ARBA00012564"/>
    </source>
</evidence>
<evidence type="ECO:0000313" key="16">
    <source>
        <dbReference type="Proteomes" id="UP000676776"/>
    </source>
</evidence>
<feature type="signal peptide" evidence="12">
    <location>
        <begin position="1"/>
        <end position="18"/>
    </location>
</feature>
<dbReference type="Pfam" id="PF01433">
    <property type="entry name" value="Peptidase_M1"/>
    <property type="match status" value="1"/>
</dbReference>
<evidence type="ECO:0000256" key="2">
    <source>
        <dbReference type="ARBA" id="ARBA00001947"/>
    </source>
</evidence>
<reference evidence="15 16" key="1">
    <citation type="submission" date="2021-03" db="EMBL/GenBank/DDBJ databases">
        <title>Winogradskyella sp. nov., isolated from costal sediment.</title>
        <authorList>
            <person name="Gao C."/>
        </authorList>
    </citation>
    <scope>NUCLEOTIDE SEQUENCE [LARGE SCALE GENOMIC DNA]</scope>
    <source>
        <strain evidence="15 16">DF17</strain>
    </source>
</reference>
<keyword evidence="8" id="KW-0479">Metal-binding</keyword>
<dbReference type="InterPro" id="IPR050344">
    <property type="entry name" value="Peptidase_M1_aminopeptidases"/>
</dbReference>
<evidence type="ECO:0000256" key="7">
    <source>
        <dbReference type="ARBA" id="ARBA00022670"/>
    </source>
</evidence>
<dbReference type="PANTHER" id="PTHR11533">
    <property type="entry name" value="PROTEASE M1 ZINC METALLOPROTEASE"/>
    <property type="match status" value="1"/>
</dbReference>
<keyword evidence="16" id="KW-1185">Reference proteome</keyword>
<dbReference type="EMBL" id="JAGEVF010000004">
    <property type="protein sequence ID" value="MBO3116485.1"/>
    <property type="molecule type" value="Genomic_DNA"/>
</dbReference>
<evidence type="ECO:0000259" key="14">
    <source>
        <dbReference type="Pfam" id="PF17900"/>
    </source>
</evidence>
<organism evidence="15 16">
    <name type="scientific">Winogradskyella pelagia</name>
    <dbReference type="NCBI Taxonomy" id="2819984"/>
    <lineage>
        <taxon>Bacteria</taxon>
        <taxon>Pseudomonadati</taxon>
        <taxon>Bacteroidota</taxon>
        <taxon>Flavobacteriia</taxon>
        <taxon>Flavobacteriales</taxon>
        <taxon>Flavobacteriaceae</taxon>
        <taxon>Winogradskyella</taxon>
    </lineage>
</organism>